<accession>A0ABW9P3A7</accession>
<name>A0ABW9P3A7_9ACTN</name>
<gene>
    <name evidence="1" type="ORF">FFZ77_31845</name>
</gene>
<evidence type="ECO:0000313" key="2">
    <source>
        <dbReference type="Proteomes" id="UP000460558"/>
    </source>
</evidence>
<dbReference type="EMBL" id="VDEQ01000396">
    <property type="protein sequence ID" value="MQS40012.1"/>
    <property type="molecule type" value="Genomic_DNA"/>
</dbReference>
<protein>
    <submittedName>
        <fullName evidence="1">Uncharacterized protein</fullName>
    </submittedName>
</protein>
<dbReference type="Proteomes" id="UP000460558">
    <property type="component" value="Unassembled WGS sequence"/>
</dbReference>
<reference evidence="1 2" key="1">
    <citation type="submission" date="2019-06" db="EMBL/GenBank/DDBJ databases">
        <title>Comparative genomics and metabolomics analyses of clavulanic acid producing Streptomyces species provides insight into specialized metabolism and evolution of beta-lactam biosynthetic gene clusters.</title>
        <authorList>
            <person name="Moore M.A."/>
            <person name="Cruz-Morales P."/>
            <person name="Barona Gomez F."/>
            <person name="Kapil T."/>
        </authorList>
    </citation>
    <scope>NUCLEOTIDE SEQUENCE [LARGE SCALE GENOMIC DNA]</scope>
    <source>
        <strain evidence="1 2">T-272</strain>
    </source>
</reference>
<sequence>MNGKGIDYFPGKLALEVEVKYWLETTDGVGYTPHSLTMRAAGDMLRKIKANPEIGTVFRVVREVRTRLVEACPWCGARPQALEWDCDGPYRTATCESPQCGGVGGSNL</sequence>
<dbReference type="RefSeq" id="WP_153487557.1">
    <property type="nucleotide sequence ID" value="NZ_VDEQ01000396.1"/>
</dbReference>
<proteinExistence type="predicted"/>
<comment type="caution">
    <text evidence="1">The sequence shown here is derived from an EMBL/GenBank/DDBJ whole genome shotgun (WGS) entry which is preliminary data.</text>
</comment>
<evidence type="ECO:0000313" key="1">
    <source>
        <dbReference type="EMBL" id="MQS40012.1"/>
    </source>
</evidence>
<organism evidence="1 2">
    <name type="scientific">Streptomyces katsurahamanus</name>
    <dbReference type="NCBI Taxonomy" id="2577098"/>
    <lineage>
        <taxon>Bacteria</taxon>
        <taxon>Bacillati</taxon>
        <taxon>Actinomycetota</taxon>
        <taxon>Actinomycetes</taxon>
        <taxon>Kitasatosporales</taxon>
        <taxon>Streptomycetaceae</taxon>
        <taxon>Streptomyces</taxon>
    </lineage>
</organism>
<keyword evidence="2" id="KW-1185">Reference proteome</keyword>